<dbReference type="PANTHER" id="PTHR38011:SF7">
    <property type="entry name" value="2,5-DIAMINO-6-RIBOSYLAMINO-4(3H)-PYRIMIDINONE 5'-PHOSPHATE REDUCTASE"/>
    <property type="match status" value="1"/>
</dbReference>
<dbReference type="GO" id="GO:0008703">
    <property type="term" value="F:5-amino-6-(5-phosphoribosylamino)uracil reductase activity"/>
    <property type="evidence" value="ECO:0007669"/>
    <property type="project" value="UniProtKB-EC"/>
</dbReference>
<evidence type="ECO:0000256" key="5">
    <source>
        <dbReference type="ARBA" id="ARBA00007417"/>
    </source>
</evidence>
<dbReference type="PIRSF" id="PIRSF006769">
    <property type="entry name" value="RibD"/>
    <property type="match status" value="1"/>
</dbReference>
<feature type="binding site" evidence="17">
    <location>
        <position position="70"/>
    </location>
    <ligand>
        <name>Zn(2+)</name>
        <dbReference type="ChEBI" id="CHEBI:29105"/>
        <note>catalytic</note>
    </ligand>
</feature>
<dbReference type="InterPro" id="IPR004794">
    <property type="entry name" value="Eubact_RibD"/>
</dbReference>
<dbReference type="PROSITE" id="PS51747">
    <property type="entry name" value="CYT_DCMP_DEAMINASES_2"/>
    <property type="match status" value="1"/>
</dbReference>
<dbReference type="SUPFAM" id="SSF53597">
    <property type="entry name" value="Dihydrofolate reductase-like"/>
    <property type="match status" value="1"/>
</dbReference>
<dbReference type="CDD" id="cd01284">
    <property type="entry name" value="Riboflavin_deaminase-reductase"/>
    <property type="match status" value="1"/>
</dbReference>
<feature type="binding site" evidence="16">
    <location>
        <position position="262"/>
    </location>
    <ligand>
        <name>substrate</name>
    </ligand>
</feature>
<evidence type="ECO:0000256" key="14">
    <source>
        <dbReference type="PIRNR" id="PIRNR006769"/>
    </source>
</evidence>
<keyword evidence="10 14" id="KW-0560">Oxidoreductase</keyword>
<organism evidence="19 20">
    <name type="scientific">Saccharomonospora piscinae</name>
    <dbReference type="NCBI Taxonomy" id="687388"/>
    <lineage>
        <taxon>Bacteria</taxon>
        <taxon>Bacillati</taxon>
        <taxon>Actinomycetota</taxon>
        <taxon>Actinomycetes</taxon>
        <taxon>Pseudonocardiales</taxon>
        <taxon>Pseudonocardiaceae</taxon>
        <taxon>Saccharomonospora</taxon>
    </lineage>
</organism>
<feature type="binding site" evidence="17">
    <location>
        <position position="79"/>
    </location>
    <ligand>
        <name>Zn(2+)</name>
        <dbReference type="ChEBI" id="CHEBI:29105"/>
        <note>catalytic</note>
    </ligand>
</feature>
<evidence type="ECO:0000256" key="2">
    <source>
        <dbReference type="ARBA" id="ARBA00004882"/>
    </source>
</evidence>
<feature type="binding site" evidence="16">
    <location>
        <position position="163"/>
    </location>
    <ligand>
        <name>substrate</name>
    </ligand>
</feature>
<keyword evidence="7 14" id="KW-0479">Metal-binding</keyword>
<keyword evidence="8 14" id="KW-0862">Zinc</keyword>
<feature type="binding site" evidence="17">
    <location>
        <position position="45"/>
    </location>
    <ligand>
        <name>Zn(2+)</name>
        <dbReference type="ChEBI" id="CHEBI:29105"/>
        <note>catalytic</note>
    </ligand>
</feature>
<evidence type="ECO:0000256" key="8">
    <source>
        <dbReference type="ARBA" id="ARBA00022833"/>
    </source>
</evidence>
<name>A0A1V9AAH8_SACPI</name>
<dbReference type="Pfam" id="PF00383">
    <property type="entry name" value="dCMP_cyt_deam_1"/>
    <property type="match status" value="1"/>
</dbReference>
<evidence type="ECO:0000313" key="19">
    <source>
        <dbReference type="EMBL" id="OQO94132.1"/>
    </source>
</evidence>
<feature type="binding site" evidence="16">
    <location>
        <position position="202"/>
    </location>
    <ligand>
        <name>substrate</name>
    </ligand>
</feature>
<comment type="function">
    <text evidence="1 14">Converts 2,5-diamino-6-(ribosylamino)-4(3h)-pyrimidinone 5'-phosphate into 5-amino-6-(ribosylamino)-2,4(1h,3h)-pyrimidinedione 5'-phosphate.</text>
</comment>
<evidence type="ECO:0000256" key="13">
    <source>
        <dbReference type="ARBA" id="ARBA00049886"/>
    </source>
</evidence>
<feature type="binding site" evidence="16">
    <location>
        <position position="195"/>
    </location>
    <ligand>
        <name>NADP(+)</name>
        <dbReference type="ChEBI" id="CHEBI:58349"/>
    </ligand>
</feature>
<evidence type="ECO:0000256" key="7">
    <source>
        <dbReference type="ARBA" id="ARBA00022723"/>
    </source>
</evidence>
<dbReference type="InterPro" id="IPR016192">
    <property type="entry name" value="APOBEC/CMP_deaminase_Zn-bd"/>
</dbReference>
<dbReference type="EMBL" id="MWIH01000003">
    <property type="protein sequence ID" value="OQO94132.1"/>
    <property type="molecule type" value="Genomic_DNA"/>
</dbReference>
<keyword evidence="20" id="KW-1185">Reference proteome</keyword>
<comment type="similarity">
    <text evidence="5 14">In the C-terminal section; belongs to the HTP reductase family.</text>
</comment>
<dbReference type="UniPathway" id="UPA00275">
    <property type="reaction ID" value="UER00401"/>
</dbReference>
<comment type="cofactor">
    <cofactor evidence="14 17">
        <name>Zn(2+)</name>
        <dbReference type="ChEBI" id="CHEBI:29105"/>
    </cofactor>
    <text evidence="14 17">Binds 1 zinc ion.</text>
</comment>
<reference evidence="19 20" key="1">
    <citation type="submission" date="2017-02" db="EMBL/GenBank/DDBJ databases">
        <title>Draft genome of Saccharomonospora sp. 154.</title>
        <authorList>
            <person name="Alonso-Carmona G.S."/>
            <person name="De La Haba R."/>
            <person name="Vera-Gargallo B."/>
            <person name="Sandoval-Trujillo A.H."/>
            <person name="Ramirez-Duran N."/>
            <person name="Ventosa A."/>
        </authorList>
    </citation>
    <scope>NUCLEOTIDE SEQUENCE [LARGE SCALE GENOMIC DNA]</scope>
    <source>
        <strain evidence="19 20">LRS4.154</strain>
    </source>
</reference>
<accession>A0A1V9AAH8</accession>
<comment type="pathway">
    <text evidence="2 14">Cofactor biosynthesis; riboflavin biosynthesis; 5-amino-6-(D-ribitylamino)uracil from GTP: step 2/4.</text>
</comment>
<dbReference type="Gene3D" id="3.40.430.10">
    <property type="entry name" value="Dihydrofolate Reductase, subunit A"/>
    <property type="match status" value="2"/>
</dbReference>
<sequence>MEDALALSDAVRGTTSPNPPVGAVILDAHGHRVGAGATQPPPGPHAEVVALREAGRRARGGTAVVTLEPCAHHGRTPPCTRALLDAGVAAVRFAVPDPHPAASGGGEVLRAAGMDVEAGSLADEVAAGPLRAWLHRERTGRPHVTWKYAATLDGRVAAADGTSRWISGPVSRAEVHAIRAAADAVVVGTGTVLADDPWLTVRGDDGALAARQPLRVVVGTRGIPGGARVLDSAAETIVLDSHDPDEVLAVLGDRGVVDVLLEGGPTLAGAFVAGRRVDRLLAYVAPALLGAGAVALGPAGVSTVTEAHRWRVETATMSGEDVRISAVPVTGEGGD</sequence>
<feature type="binding site" evidence="16">
    <location>
        <begin position="264"/>
        <end position="270"/>
    </location>
    <ligand>
        <name>NADP(+)</name>
        <dbReference type="ChEBI" id="CHEBI:58349"/>
    </ligand>
</feature>
<keyword evidence="14" id="KW-0378">Hydrolase</keyword>
<dbReference type="PANTHER" id="PTHR38011">
    <property type="entry name" value="DIHYDROFOLATE REDUCTASE FAMILY PROTEIN (AFU_ORTHOLOGUE AFUA_8G06820)"/>
    <property type="match status" value="1"/>
</dbReference>
<evidence type="ECO:0000256" key="15">
    <source>
        <dbReference type="PIRSR" id="PIRSR006769-1"/>
    </source>
</evidence>
<keyword evidence="11" id="KW-0511">Multifunctional enzyme</keyword>
<dbReference type="STRING" id="1962155.B1813_04380"/>
<feature type="binding site" evidence="16">
    <location>
        <position position="191"/>
    </location>
    <ligand>
        <name>NADP(+)</name>
        <dbReference type="ChEBI" id="CHEBI:58349"/>
    </ligand>
</feature>
<dbReference type="InterPro" id="IPR002734">
    <property type="entry name" value="RibDG_C"/>
</dbReference>
<keyword evidence="9 14" id="KW-0521">NADP</keyword>
<dbReference type="Gene3D" id="3.40.140.10">
    <property type="entry name" value="Cytidine Deaminase, domain 2"/>
    <property type="match status" value="1"/>
</dbReference>
<dbReference type="Pfam" id="PF01872">
    <property type="entry name" value="RibD_C"/>
    <property type="match status" value="1"/>
</dbReference>
<dbReference type="NCBIfam" id="TIGR00326">
    <property type="entry name" value="eubact_ribD"/>
    <property type="match status" value="1"/>
</dbReference>
<gene>
    <name evidence="19" type="ORF">B1813_04380</name>
</gene>
<feature type="binding site" evidence="16">
    <location>
        <position position="199"/>
    </location>
    <ligand>
        <name>NADP(+)</name>
        <dbReference type="ChEBI" id="CHEBI:58349"/>
    </ligand>
</feature>
<evidence type="ECO:0000256" key="11">
    <source>
        <dbReference type="ARBA" id="ARBA00023268"/>
    </source>
</evidence>
<dbReference type="InterPro" id="IPR050765">
    <property type="entry name" value="Riboflavin_Biosynth_HTPR"/>
</dbReference>
<feature type="binding site" evidence="16">
    <location>
        <position position="149"/>
    </location>
    <ligand>
        <name>NADP(+)</name>
        <dbReference type="ChEBI" id="CHEBI:58349"/>
    </ligand>
</feature>
<dbReference type="GO" id="GO:0008270">
    <property type="term" value="F:zinc ion binding"/>
    <property type="evidence" value="ECO:0007669"/>
    <property type="project" value="InterPro"/>
</dbReference>
<dbReference type="GO" id="GO:0009231">
    <property type="term" value="P:riboflavin biosynthetic process"/>
    <property type="evidence" value="ECO:0007669"/>
    <property type="project" value="UniProtKB-UniPathway"/>
</dbReference>
<comment type="caution">
    <text evidence="19">The sequence shown here is derived from an EMBL/GenBank/DDBJ whole genome shotgun (WGS) entry which is preliminary data.</text>
</comment>
<feature type="binding site" evidence="16">
    <location>
        <position position="220"/>
    </location>
    <ligand>
        <name>NADP(+)</name>
        <dbReference type="ChEBI" id="CHEBI:58349"/>
    </ligand>
</feature>
<proteinExistence type="inferred from homology"/>
<feature type="binding site" evidence="16">
    <location>
        <position position="165"/>
    </location>
    <ligand>
        <name>NADP(+)</name>
        <dbReference type="ChEBI" id="CHEBI:58349"/>
    </ligand>
</feature>
<dbReference type="SUPFAM" id="SSF53927">
    <property type="entry name" value="Cytidine deaminase-like"/>
    <property type="match status" value="1"/>
</dbReference>
<comment type="similarity">
    <text evidence="4 14">In the N-terminal section; belongs to the cytidine and deoxycytidylate deaminase family.</text>
</comment>
<evidence type="ECO:0000256" key="4">
    <source>
        <dbReference type="ARBA" id="ARBA00005259"/>
    </source>
</evidence>
<evidence type="ECO:0000259" key="18">
    <source>
        <dbReference type="PROSITE" id="PS51747"/>
    </source>
</evidence>
<comment type="pathway">
    <text evidence="3 14">Cofactor biosynthesis; riboflavin biosynthesis; 5-amino-6-(D-ribitylamino)uracil from GTP: step 3/4.</text>
</comment>
<keyword evidence="6 14" id="KW-0686">Riboflavin biosynthesis</keyword>
<dbReference type="GO" id="GO:0008835">
    <property type="term" value="F:diaminohydroxyphosphoribosylaminopyrimidine deaminase activity"/>
    <property type="evidence" value="ECO:0007669"/>
    <property type="project" value="UniProtKB-EC"/>
</dbReference>
<dbReference type="InterPro" id="IPR024072">
    <property type="entry name" value="DHFR-like_dom_sf"/>
</dbReference>
<feature type="active site" description="Proton donor" evidence="15">
    <location>
        <position position="47"/>
    </location>
</feature>
<evidence type="ECO:0000256" key="12">
    <source>
        <dbReference type="ARBA" id="ARBA00049861"/>
    </source>
</evidence>
<evidence type="ECO:0000313" key="20">
    <source>
        <dbReference type="Proteomes" id="UP000192591"/>
    </source>
</evidence>
<dbReference type="EC" id="1.1.1.193" evidence="14"/>
<evidence type="ECO:0000256" key="17">
    <source>
        <dbReference type="PIRSR" id="PIRSR006769-3"/>
    </source>
</evidence>
<evidence type="ECO:0000256" key="1">
    <source>
        <dbReference type="ARBA" id="ARBA00002151"/>
    </source>
</evidence>
<evidence type="ECO:0000256" key="3">
    <source>
        <dbReference type="ARBA" id="ARBA00004910"/>
    </source>
</evidence>
<protein>
    <recommendedName>
        <fullName evidence="14">Riboflavin biosynthesis protein RibD</fullName>
    </recommendedName>
    <domain>
        <recommendedName>
            <fullName evidence="14">Diaminohydroxyphosphoribosylaminopyrimidine deaminase</fullName>
            <shortName evidence="14">DRAP deaminase</shortName>
            <ecNumber evidence="14">3.5.4.26</ecNumber>
        </recommendedName>
        <alternativeName>
            <fullName evidence="14">Riboflavin-specific deaminase</fullName>
        </alternativeName>
    </domain>
    <domain>
        <recommendedName>
            <fullName evidence="14">5-amino-6-(5-phosphoribosylamino)uracil reductase</fullName>
            <ecNumber evidence="14">1.1.1.193</ecNumber>
        </recommendedName>
        <alternativeName>
            <fullName evidence="14">HTP reductase</fullName>
        </alternativeName>
    </domain>
</protein>
<evidence type="ECO:0000256" key="9">
    <source>
        <dbReference type="ARBA" id="ARBA00022857"/>
    </source>
</evidence>
<comment type="catalytic activity">
    <reaction evidence="12 14">
        <text>5-amino-6-(5-phospho-D-ribitylamino)uracil + NADP(+) = 5-amino-6-(5-phospho-D-ribosylamino)uracil + NADPH + H(+)</text>
        <dbReference type="Rhea" id="RHEA:17845"/>
        <dbReference type="ChEBI" id="CHEBI:15378"/>
        <dbReference type="ChEBI" id="CHEBI:57783"/>
        <dbReference type="ChEBI" id="CHEBI:58349"/>
        <dbReference type="ChEBI" id="CHEBI:58421"/>
        <dbReference type="ChEBI" id="CHEBI:58453"/>
        <dbReference type="EC" id="1.1.1.193"/>
    </reaction>
</comment>
<dbReference type="PROSITE" id="PS00903">
    <property type="entry name" value="CYT_DCMP_DEAMINASES_1"/>
    <property type="match status" value="1"/>
</dbReference>
<evidence type="ECO:0000256" key="10">
    <source>
        <dbReference type="ARBA" id="ARBA00023002"/>
    </source>
</evidence>
<dbReference type="EC" id="3.5.4.26" evidence="14"/>
<evidence type="ECO:0000256" key="16">
    <source>
        <dbReference type="PIRSR" id="PIRSR006769-2"/>
    </source>
</evidence>
<feature type="domain" description="CMP/dCMP-type deaminase" evidence="18">
    <location>
        <begin position="1"/>
        <end position="109"/>
    </location>
</feature>
<feature type="binding site" evidence="16">
    <location>
        <position position="179"/>
    </location>
    <ligand>
        <name>substrate</name>
    </ligand>
</feature>
<dbReference type="InterPro" id="IPR002125">
    <property type="entry name" value="CMP_dCMP_dom"/>
</dbReference>
<dbReference type="InterPro" id="IPR016193">
    <property type="entry name" value="Cytidine_deaminase-like"/>
</dbReference>
<dbReference type="RefSeq" id="WP_081191011.1">
    <property type="nucleotide sequence ID" value="NZ_MWIH01000003.1"/>
</dbReference>
<comment type="catalytic activity">
    <reaction evidence="13 14">
        <text>2,5-diamino-6-hydroxy-4-(5-phosphoribosylamino)-pyrimidine + H2O + H(+) = 5-amino-6-(5-phospho-D-ribosylamino)uracil + NH4(+)</text>
        <dbReference type="Rhea" id="RHEA:21868"/>
        <dbReference type="ChEBI" id="CHEBI:15377"/>
        <dbReference type="ChEBI" id="CHEBI:15378"/>
        <dbReference type="ChEBI" id="CHEBI:28938"/>
        <dbReference type="ChEBI" id="CHEBI:58453"/>
        <dbReference type="ChEBI" id="CHEBI:58614"/>
        <dbReference type="EC" id="3.5.4.26"/>
    </reaction>
</comment>
<evidence type="ECO:0000256" key="6">
    <source>
        <dbReference type="ARBA" id="ARBA00022619"/>
    </source>
</evidence>
<dbReference type="AlphaFoldDB" id="A0A1V9AAH8"/>
<dbReference type="Proteomes" id="UP000192591">
    <property type="component" value="Unassembled WGS sequence"/>
</dbReference>